<dbReference type="AlphaFoldDB" id="A0A2T7P9E2"/>
<dbReference type="GO" id="GO:0006525">
    <property type="term" value="P:arginine metabolic process"/>
    <property type="evidence" value="ECO:0007669"/>
    <property type="project" value="TreeGrafter"/>
</dbReference>
<dbReference type="GO" id="GO:0000052">
    <property type="term" value="P:citrulline metabolic process"/>
    <property type="evidence" value="ECO:0007669"/>
    <property type="project" value="TreeGrafter"/>
</dbReference>
<evidence type="ECO:0000313" key="4">
    <source>
        <dbReference type="EMBL" id="PVD30030.1"/>
    </source>
</evidence>
<protein>
    <submittedName>
        <fullName evidence="4">Uncharacterized protein</fullName>
    </submittedName>
</protein>
<feature type="active site" description="Proton donor" evidence="3">
    <location>
        <position position="141"/>
    </location>
</feature>
<dbReference type="PANTHER" id="PTHR12737">
    <property type="entry name" value="DIMETHYLARGININE DIMETHYLAMINOHYDROLASE"/>
    <property type="match status" value="1"/>
</dbReference>
<proteinExistence type="inferred from homology"/>
<comment type="similarity">
    <text evidence="1">Belongs to the DDAH family.</text>
</comment>
<keyword evidence="2" id="KW-0378">Hydrolase</keyword>
<comment type="caution">
    <text evidence="4">The sequence shown here is derived from an EMBL/GenBank/DDBJ whole genome shotgun (WGS) entry which is preliminary data.</text>
</comment>
<name>A0A2T7P9E2_POMCA</name>
<accession>A0A2T7P9E2</accession>
<dbReference type="GO" id="GO:0016597">
    <property type="term" value="F:amino acid binding"/>
    <property type="evidence" value="ECO:0007669"/>
    <property type="project" value="TreeGrafter"/>
</dbReference>
<dbReference type="GO" id="GO:0016403">
    <property type="term" value="F:dimethylargininase activity"/>
    <property type="evidence" value="ECO:0007669"/>
    <property type="project" value="TreeGrafter"/>
</dbReference>
<evidence type="ECO:0000313" key="5">
    <source>
        <dbReference type="Proteomes" id="UP000245119"/>
    </source>
</evidence>
<dbReference type="EMBL" id="PZQS01000005">
    <property type="protein sequence ID" value="PVD30030.1"/>
    <property type="molecule type" value="Genomic_DNA"/>
</dbReference>
<evidence type="ECO:0000256" key="1">
    <source>
        <dbReference type="ARBA" id="ARBA00008532"/>
    </source>
</evidence>
<evidence type="ECO:0000256" key="3">
    <source>
        <dbReference type="PIRSR" id="PIRSR633199-1"/>
    </source>
</evidence>
<dbReference type="Pfam" id="PF19420">
    <property type="entry name" value="DDAH_eukar"/>
    <property type="match status" value="1"/>
</dbReference>
<dbReference type="InterPro" id="IPR033199">
    <property type="entry name" value="DDAH-like"/>
</dbReference>
<gene>
    <name evidence="4" type="ORF">C0Q70_09291</name>
</gene>
<dbReference type="Gene3D" id="3.75.10.10">
    <property type="entry name" value="L-arginine/glycine Amidinotransferase, Chain A"/>
    <property type="match status" value="1"/>
</dbReference>
<dbReference type="OrthoDB" id="10016839at2759"/>
<dbReference type="FunFam" id="3.75.10.10:FF:000004">
    <property type="entry name" value="N(G),N(G)-dimethylarginine dimethylaminohydrolase 1"/>
    <property type="match status" value="1"/>
</dbReference>
<sequence>MDTSHEICLSNAVHQLQHYIESLQRCGVEIITLPANEEAPDSVFIEDTALVIGQRACLTRPALTSRRGEVPPVRDVLEKFGIETTELDDPSALLDGGDIIYTGQEILVGSSSRTNRAGIESLQRTFPEIPVTSIPIHGTLHLKSVATLAEADLLVIGGSSAAQSILQALKSRAQGQYRFLQLNGDVASNVINVNKNVLLKPAEEIGASDFKKLTEALSVPWIEVPFSEFYKADGCLSCCSLLIQAGN</sequence>
<dbReference type="GO" id="GO:0045429">
    <property type="term" value="P:positive regulation of nitric oxide biosynthetic process"/>
    <property type="evidence" value="ECO:0007669"/>
    <property type="project" value="TreeGrafter"/>
</dbReference>
<keyword evidence="5" id="KW-1185">Reference proteome</keyword>
<dbReference type="Proteomes" id="UP000245119">
    <property type="component" value="Linkage Group LG5"/>
</dbReference>
<dbReference type="SUPFAM" id="SSF55909">
    <property type="entry name" value="Pentein"/>
    <property type="match status" value="1"/>
</dbReference>
<reference evidence="4 5" key="1">
    <citation type="submission" date="2018-04" db="EMBL/GenBank/DDBJ databases">
        <title>The genome of golden apple snail Pomacea canaliculata provides insight into stress tolerance and invasive adaptation.</title>
        <authorList>
            <person name="Liu C."/>
            <person name="Liu B."/>
            <person name="Ren Y."/>
            <person name="Zhang Y."/>
            <person name="Wang H."/>
            <person name="Li S."/>
            <person name="Jiang F."/>
            <person name="Yin L."/>
            <person name="Zhang G."/>
            <person name="Qian W."/>
            <person name="Fan W."/>
        </authorList>
    </citation>
    <scope>NUCLEOTIDE SEQUENCE [LARGE SCALE GENOMIC DNA]</scope>
    <source>
        <strain evidence="4">SZHN2017</strain>
        <tissue evidence="4">Muscle</tissue>
    </source>
</reference>
<feature type="active site" description="Nucleophile" evidence="3">
    <location>
        <position position="238"/>
    </location>
</feature>
<organism evidence="4 5">
    <name type="scientific">Pomacea canaliculata</name>
    <name type="common">Golden apple snail</name>
    <dbReference type="NCBI Taxonomy" id="400727"/>
    <lineage>
        <taxon>Eukaryota</taxon>
        <taxon>Metazoa</taxon>
        <taxon>Spiralia</taxon>
        <taxon>Lophotrochozoa</taxon>
        <taxon>Mollusca</taxon>
        <taxon>Gastropoda</taxon>
        <taxon>Caenogastropoda</taxon>
        <taxon>Architaenioglossa</taxon>
        <taxon>Ampullarioidea</taxon>
        <taxon>Ampullariidae</taxon>
        <taxon>Pomacea</taxon>
    </lineage>
</organism>
<dbReference type="PANTHER" id="PTHR12737:SF9">
    <property type="entry name" value="DIMETHYLARGININASE"/>
    <property type="match status" value="1"/>
</dbReference>
<evidence type="ECO:0000256" key="2">
    <source>
        <dbReference type="ARBA" id="ARBA00022801"/>
    </source>
</evidence>